<evidence type="ECO:0000313" key="2">
    <source>
        <dbReference type="Proteomes" id="UP000596381"/>
    </source>
</evidence>
<dbReference type="Proteomes" id="UP000596381">
    <property type="component" value="Segment"/>
</dbReference>
<keyword evidence="2" id="KW-1185">Reference proteome</keyword>
<protein>
    <submittedName>
        <fullName evidence="1">Uncharacterized protein</fullName>
    </submittedName>
</protein>
<evidence type="ECO:0000313" key="1">
    <source>
        <dbReference type="EMBL" id="QQV92283.1"/>
    </source>
</evidence>
<reference evidence="1 2" key="1">
    <citation type="submission" date="2020-12" db="EMBL/GenBank/DDBJ databases">
        <title>Genomic characterization of four novel bacteriophages infecting Klebsiella pneumoniae.</title>
        <authorList>
            <person name="Estrada Bonilla B."/>
            <person name="Costa A.R."/>
            <person name="van Rossum T."/>
            <person name="Hagedoorn S."/>
            <person name="Wallinga H."/>
            <person name="Xiao M."/>
            <person name="Song W."/>
            <person name="Haas P.-J."/>
            <person name="Nobrega F.L."/>
            <person name="Brouns S.J.J."/>
        </authorList>
    </citation>
    <scope>NUCLEOTIDE SEQUENCE [LARGE SCALE GENOMIC DNA]</scope>
</reference>
<proteinExistence type="predicted"/>
<accession>A0A7U0GBQ4</accession>
<sequence>MALPISIIKTTPCVKFRRKGKVITATFSRAIRKGKRWADAKVVIEKLENKEMFRFRFYPLEEPVGRKVRANEASWPSKLVFNLDWIPTEGGSRVIPTLAPDGWWYGNYTDRIE</sequence>
<name>A0A7U0GBQ4_9CAUD</name>
<organism evidence="1 2">
    <name type="scientific">Klebsiella phage vB_KpM_FBKp24</name>
    <dbReference type="NCBI Taxonomy" id="2801834"/>
    <lineage>
        <taxon>Viruses</taxon>
        <taxon>Duplodnaviria</taxon>
        <taxon>Heunggongvirae</taxon>
        <taxon>Uroviricota</taxon>
        <taxon>Caudoviricetes</taxon>
        <taxon>Chimalliviridae</taxon>
        <taxon>Maaswegvirus</taxon>
        <taxon>Maaswegvirus Kp24</taxon>
    </lineage>
</organism>
<dbReference type="EMBL" id="MW394391">
    <property type="protein sequence ID" value="QQV92283.1"/>
    <property type="molecule type" value="Genomic_DNA"/>
</dbReference>
<gene>
    <name evidence="1" type="ORF">vBKpMFBKp24_103</name>
</gene>